<sequence length="953" mass="107548">MRDKVRSEIFKTSVNKHGETEQTEVVVIYVLLKFSNLLGTVYRKGSLVFSPDGNSIYSPVGNRITVYDLKNNQTQTLGFTSRYNYGSFDISPNGLFLACVNERGEAHVISLVSKTIIYKYRFKRNVPSIKFSPDGKYLAVLKENSVFVFKVPGTFVGEFKGFEMIRVFQHAQGNTTCMDWSSDSKVLAVGSQDMTVRLYTIDNVPYFKAYSLASHKDTIINCFFEKDSLDVYSISWYFYQKNFISSDGTICIWECNIDLEDLEQESSPSKKYKPVNDDNSDREDDVDIKNKSENEDEAENSKYNVDHEEESRDGKKIFYKRVSRQNICTQLRKAVPKVKLCSAAYHKNTHVLVTGYSTGAFFLHEIPSLTMIHSLSICDHEITAVTLNNSGDWIALASSTLGHLLVWEWQSETYVMKQQGHLNNMTCLSYSSDGMYIATGGCDGKVCLYNKVKLWNTSSGFCFVTFNEHSSNVTAVQFSQNRNFVASASLDGTVRAFDLIRYRNFKTFTSPTPVQFSCLAIDSNGEFIAAGGQDKFEIYLWSFKIGRLCEILTGHEGPVVGLAFNPILGSTALASVSWDKTLRLWNAVDKKNENEVFLLGSDGLTVAFRPDGKEVAVTCLDGQITFFDVKNRTQSNFIEGRNDLGSGVSETDVVSSKKNLSAKAFMALCYTADGSCVLAGGQSKNVCIYNVEEAILLKKFELTENKSLDNVNEVINRRKVTDFGNIGLIEKRERGDVKICLPGVRQGDMATRAFKPEIRVFSLEFSPTGQAWAAATTEGLLIYSLNMSMVFDPLELNVKITPEAVRETLQHENHSKALMMAIKLGERSLVQFVIERVPHSDIELCVTTMSHVYIIRCLKFLSSFLENSRHLEFYLSWIRQILTIHGSVLKGSNFLPILLGLQKSLTNYFDAVGKICEYNKYTTKFLLSVGRLKNQEKMEVYHNLEEEEMLMEE</sequence>
<evidence type="ECO:0000256" key="7">
    <source>
        <dbReference type="SAM" id="MobiDB-lite"/>
    </source>
</evidence>
<dbReference type="PANTHER" id="PTHR19858:SF0">
    <property type="entry name" value="PERIODIC TRYPTOPHAN PROTEIN 2 HOMOLOG"/>
    <property type="match status" value="1"/>
</dbReference>
<dbReference type="InterPro" id="IPR015943">
    <property type="entry name" value="WD40/YVTN_repeat-like_dom_sf"/>
</dbReference>
<protein>
    <recommendedName>
        <fullName evidence="8">Small-subunit processome Utp12 domain-containing protein</fullName>
    </recommendedName>
</protein>
<dbReference type="InterPro" id="IPR011047">
    <property type="entry name" value="Quinoprotein_ADH-like_sf"/>
</dbReference>
<dbReference type="Pfam" id="PF04003">
    <property type="entry name" value="Utp12"/>
    <property type="match status" value="1"/>
</dbReference>
<dbReference type="InterPro" id="IPR027145">
    <property type="entry name" value="PWP2"/>
</dbReference>
<evidence type="ECO:0000256" key="4">
    <source>
        <dbReference type="ARBA" id="ARBA00022737"/>
    </source>
</evidence>
<dbReference type="EMBL" id="JAWJWF010000002">
    <property type="protein sequence ID" value="KAK6637168.1"/>
    <property type="molecule type" value="Genomic_DNA"/>
</dbReference>
<evidence type="ECO:0000256" key="1">
    <source>
        <dbReference type="ARBA" id="ARBA00004604"/>
    </source>
</evidence>
<name>A0ABR1BAT5_POLSC</name>
<gene>
    <name evidence="9" type="ORF">RUM44_007582</name>
</gene>
<feature type="repeat" description="WD" evidence="6">
    <location>
        <begin position="552"/>
        <end position="595"/>
    </location>
</feature>
<evidence type="ECO:0000256" key="2">
    <source>
        <dbReference type="ARBA" id="ARBA00010226"/>
    </source>
</evidence>
<dbReference type="InterPro" id="IPR007148">
    <property type="entry name" value="SSU_processome_Utp12"/>
</dbReference>
<dbReference type="Proteomes" id="UP001359485">
    <property type="component" value="Unassembled WGS sequence"/>
</dbReference>
<comment type="caution">
    <text evidence="9">The sequence shown here is derived from an EMBL/GenBank/DDBJ whole genome shotgun (WGS) entry which is preliminary data.</text>
</comment>
<dbReference type="SUPFAM" id="SSF50998">
    <property type="entry name" value="Quinoprotein alcohol dehydrogenase-like"/>
    <property type="match status" value="1"/>
</dbReference>
<organism evidence="9 10">
    <name type="scientific">Polyplax serrata</name>
    <name type="common">Common mouse louse</name>
    <dbReference type="NCBI Taxonomy" id="468196"/>
    <lineage>
        <taxon>Eukaryota</taxon>
        <taxon>Metazoa</taxon>
        <taxon>Ecdysozoa</taxon>
        <taxon>Arthropoda</taxon>
        <taxon>Hexapoda</taxon>
        <taxon>Insecta</taxon>
        <taxon>Pterygota</taxon>
        <taxon>Neoptera</taxon>
        <taxon>Paraneoptera</taxon>
        <taxon>Psocodea</taxon>
        <taxon>Troctomorpha</taxon>
        <taxon>Phthiraptera</taxon>
        <taxon>Anoplura</taxon>
        <taxon>Polyplacidae</taxon>
        <taxon>Polyplax</taxon>
    </lineage>
</organism>
<dbReference type="Gene3D" id="2.130.10.10">
    <property type="entry name" value="YVTN repeat-like/Quinoprotein amine dehydrogenase"/>
    <property type="match status" value="4"/>
</dbReference>
<evidence type="ECO:0000313" key="9">
    <source>
        <dbReference type="EMBL" id="KAK6637168.1"/>
    </source>
</evidence>
<reference evidence="9 10" key="1">
    <citation type="submission" date="2023-09" db="EMBL/GenBank/DDBJ databases">
        <title>Genomes of two closely related lineages of the louse Polyplax serrata with different host specificities.</title>
        <authorList>
            <person name="Martinu J."/>
            <person name="Tarabai H."/>
            <person name="Stefka J."/>
            <person name="Hypsa V."/>
        </authorList>
    </citation>
    <scope>NUCLEOTIDE SEQUENCE [LARGE SCALE GENOMIC DNA]</scope>
    <source>
        <strain evidence="9">98ZLc_SE</strain>
    </source>
</reference>
<evidence type="ECO:0000256" key="3">
    <source>
        <dbReference type="ARBA" id="ARBA00022574"/>
    </source>
</evidence>
<keyword evidence="3 6" id="KW-0853">WD repeat</keyword>
<feature type="repeat" description="WD" evidence="6">
    <location>
        <begin position="418"/>
        <end position="450"/>
    </location>
</feature>
<accession>A0ABR1BAT5</accession>
<dbReference type="CDD" id="cd00200">
    <property type="entry name" value="WD40"/>
    <property type="match status" value="1"/>
</dbReference>
<evidence type="ECO:0000313" key="10">
    <source>
        <dbReference type="Proteomes" id="UP001359485"/>
    </source>
</evidence>
<comment type="subcellular location">
    <subcellularLocation>
        <location evidence="1">Nucleus</location>
        <location evidence="1">Nucleolus</location>
    </subcellularLocation>
</comment>
<feature type="region of interest" description="Disordered" evidence="7">
    <location>
        <begin position="266"/>
        <end position="309"/>
    </location>
</feature>
<dbReference type="SUPFAM" id="SSF50978">
    <property type="entry name" value="WD40 repeat-like"/>
    <property type="match status" value="1"/>
</dbReference>
<evidence type="ECO:0000256" key="6">
    <source>
        <dbReference type="PROSITE-ProRule" id="PRU00221"/>
    </source>
</evidence>
<evidence type="ECO:0000256" key="5">
    <source>
        <dbReference type="ARBA" id="ARBA00023242"/>
    </source>
</evidence>
<dbReference type="InterPro" id="IPR036322">
    <property type="entry name" value="WD40_repeat_dom_sf"/>
</dbReference>
<proteinExistence type="inferred from homology"/>
<dbReference type="InterPro" id="IPR001680">
    <property type="entry name" value="WD40_rpt"/>
</dbReference>
<dbReference type="PROSITE" id="PS50082">
    <property type="entry name" value="WD_REPEATS_2"/>
    <property type="match status" value="3"/>
</dbReference>
<dbReference type="Pfam" id="PF00400">
    <property type="entry name" value="WD40"/>
    <property type="match status" value="4"/>
</dbReference>
<keyword evidence="10" id="KW-1185">Reference proteome</keyword>
<feature type="repeat" description="WD" evidence="6">
    <location>
        <begin position="466"/>
        <end position="507"/>
    </location>
</feature>
<dbReference type="PROSITE" id="PS50294">
    <property type="entry name" value="WD_REPEATS_REGION"/>
    <property type="match status" value="2"/>
</dbReference>
<dbReference type="SMART" id="SM00320">
    <property type="entry name" value="WD40"/>
    <property type="match status" value="11"/>
</dbReference>
<comment type="similarity">
    <text evidence="2">Belongs to the WD repeat PWP2 family.</text>
</comment>
<keyword evidence="5" id="KW-0539">Nucleus</keyword>
<dbReference type="PANTHER" id="PTHR19858">
    <property type="entry name" value="WD40 REPEAT PROTEIN"/>
    <property type="match status" value="1"/>
</dbReference>
<feature type="domain" description="Small-subunit processome Utp12" evidence="8">
    <location>
        <begin position="826"/>
        <end position="928"/>
    </location>
</feature>
<evidence type="ECO:0000259" key="8">
    <source>
        <dbReference type="Pfam" id="PF04003"/>
    </source>
</evidence>
<keyword evidence="4" id="KW-0677">Repeat</keyword>